<organism evidence="2 3">
    <name type="scientific">Halomicrobium zhouii</name>
    <dbReference type="NCBI Taxonomy" id="767519"/>
    <lineage>
        <taxon>Archaea</taxon>
        <taxon>Methanobacteriati</taxon>
        <taxon>Methanobacteriota</taxon>
        <taxon>Stenosarchaea group</taxon>
        <taxon>Halobacteria</taxon>
        <taxon>Halobacteriales</taxon>
        <taxon>Haloarculaceae</taxon>
        <taxon>Halomicrobium</taxon>
    </lineage>
</organism>
<protein>
    <submittedName>
        <fullName evidence="2">Uncharacterized protein</fullName>
    </submittedName>
</protein>
<dbReference type="STRING" id="767519.SAMN05216559_2566"/>
<dbReference type="InterPro" id="IPR055707">
    <property type="entry name" value="DUF7283"/>
</dbReference>
<dbReference type="OrthoDB" id="157493at2157"/>
<keyword evidence="3" id="KW-1185">Reference proteome</keyword>
<dbReference type="AlphaFoldDB" id="A0A1I6LEN3"/>
<evidence type="ECO:0000256" key="1">
    <source>
        <dbReference type="SAM" id="Phobius"/>
    </source>
</evidence>
<name>A0A1I6LEN3_9EURY</name>
<evidence type="ECO:0000313" key="3">
    <source>
        <dbReference type="Proteomes" id="UP000199062"/>
    </source>
</evidence>
<sequence length="155" mass="15918">MFDVPVDSTYVWFGVGAVSLAVFGVAVGLPSAAPPDARAAANAVDAVAVGPSGAVGTHTLPAADRFRLGPTQIGLENDGGRAHATFAYSVTPAVADDRLERVLDGDRPRSTFDSPAAFADAASAASEGKTDWRPAPDRLTVRRVTWGKGNVTLVG</sequence>
<dbReference type="EMBL" id="FOZK01000002">
    <property type="protein sequence ID" value="SFS01902.1"/>
    <property type="molecule type" value="Genomic_DNA"/>
</dbReference>
<feature type="transmembrane region" description="Helical" evidence="1">
    <location>
        <begin position="12"/>
        <end position="29"/>
    </location>
</feature>
<keyword evidence="1" id="KW-0472">Membrane</keyword>
<dbReference type="Proteomes" id="UP000199062">
    <property type="component" value="Unassembled WGS sequence"/>
</dbReference>
<proteinExistence type="predicted"/>
<evidence type="ECO:0000313" key="2">
    <source>
        <dbReference type="EMBL" id="SFS01902.1"/>
    </source>
</evidence>
<accession>A0A1I6LEN3</accession>
<dbReference type="RefSeq" id="WP_089816893.1">
    <property type="nucleotide sequence ID" value="NZ_FOZK01000002.1"/>
</dbReference>
<gene>
    <name evidence="2" type="ORF">SAMN05216559_2566</name>
</gene>
<keyword evidence="1" id="KW-0812">Transmembrane</keyword>
<keyword evidence="1" id="KW-1133">Transmembrane helix</keyword>
<reference evidence="2 3" key="1">
    <citation type="submission" date="2016-10" db="EMBL/GenBank/DDBJ databases">
        <authorList>
            <person name="de Groot N.N."/>
        </authorList>
    </citation>
    <scope>NUCLEOTIDE SEQUENCE [LARGE SCALE GENOMIC DNA]</scope>
    <source>
        <strain evidence="2 3">CGMCC 1.10457</strain>
    </source>
</reference>
<dbReference type="Pfam" id="PF23954">
    <property type="entry name" value="DUF7283"/>
    <property type="match status" value="1"/>
</dbReference>